<organism evidence="1 2">
    <name type="scientific">Candidatus Endolissoclinum faulkneri L2</name>
    <dbReference type="NCBI Taxonomy" id="1193729"/>
    <lineage>
        <taxon>Bacteria</taxon>
        <taxon>Pseudomonadati</taxon>
        <taxon>Pseudomonadota</taxon>
        <taxon>Alphaproteobacteria</taxon>
        <taxon>Rhodospirillales</taxon>
        <taxon>Rhodospirillaceae</taxon>
        <taxon>Candidatus Endolissoclinum</taxon>
    </lineage>
</organism>
<reference evidence="1 2" key="1">
    <citation type="journal article" date="2012" name="Proc. Natl. Acad. Sci. U.S.A.">
        <title>Genome streamlining and chemical defense in a coral reef symbiosis.</title>
        <authorList>
            <person name="Kwan J.C."/>
            <person name="Donia M.S."/>
            <person name="Han A.W."/>
            <person name="Hirose E."/>
            <person name="Haygood M.G."/>
            <person name="Schmidt E.W."/>
        </authorList>
    </citation>
    <scope>NUCLEOTIDE SEQUENCE [LARGE SCALE GENOMIC DNA]</scope>
    <source>
        <strain evidence="1 2">L2</strain>
    </source>
</reference>
<accession>K7ZC96</accession>
<protein>
    <submittedName>
        <fullName evidence="1">Uncharacterized protein</fullName>
    </submittedName>
</protein>
<dbReference type="KEGG" id="thal:A1OE_194"/>
<evidence type="ECO:0000313" key="2">
    <source>
        <dbReference type="Proteomes" id="UP000010077"/>
    </source>
</evidence>
<gene>
    <name evidence="1" type="ORF">A1OE_194</name>
</gene>
<proteinExistence type="predicted"/>
<dbReference type="HOGENOM" id="CLU_3059625_0_0_5"/>
<evidence type="ECO:0000313" key="1">
    <source>
        <dbReference type="EMBL" id="AFX98396.1"/>
    </source>
</evidence>
<sequence>MIKKIYDLISYLLKKIYRIKIKLEKIICIICNLSNASTYGEVRLIRRRIICFF</sequence>
<dbReference type="Proteomes" id="UP000010077">
    <property type="component" value="Chromosome"/>
</dbReference>
<dbReference type="EMBL" id="CP003539">
    <property type="protein sequence ID" value="AFX98396.1"/>
    <property type="molecule type" value="Genomic_DNA"/>
</dbReference>
<keyword evidence="2" id="KW-1185">Reference proteome</keyword>
<dbReference type="AlphaFoldDB" id="K7ZC96"/>
<dbReference type="STRING" id="1193729.A1OE_194"/>
<name>K7ZC96_9PROT</name>